<dbReference type="Gene3D" id="4.10.1000.40">
    <property type="match status" value="1"/>
</dbReference>
<keyword evidence="7" id="KW-0539">Nucleus</keyword>
<feature type="compositionally biased region" description="Low complexity" evidence="8">
    <location>
        <begin position="96"/>
        <end position="122"/>
    </location>
</feature>
<evidence type="ECO:0000256" key="7">
    <source>
        <dbReference type="ARBA" id="ARBA00023242"/>
    </source>
</evidence>
<dbReference type="GO" id="GO:0008270">
    <property type="term" value="F:zinc ion binding"/>
    <property type="evidence" value="ECO:0007669"/>
    <property type="project" value="UniProtKB-KW"/>
</dbReference>
<feature type="compositionally biased region" description="Basic and acidic residues" evidence="8">
    <location>
        <begin position="170"/>
        <end position="179"/>
    </location>
</feature>
<dbReference type="InterPro" id="IPR040366">
    <property type="entry name" value="Nab2/ZC3H14"/>
</dbReference>
<keyword evidence="5" id="KW-0863">Zinc-finger</keyword>
<evidence type="ECO:0000256" key="6">
    <source>
        <dbReference type="ARBA" id="ARBA00022833"/>
    </source>
</evidence>
<evidence type="ECO:0000256" key="2">
    <source>
        <dbReference type="ARBA" id="ARBA00008423"/>
    </source>
</evidence>
<dbReference type="GO" id="GO:0008143">
    <property type="term" value="F:poly(A) binding"/>
    <property type="evidence" value="ECO:0007669"/>
    <property type="project" value="InterPro"/>
</dbReference>
<dbReference type="InterPro" id="IPR055046">
    <property type="entry name" value="Nab2-like_Znf-CCCH"/>
</dbReference>
<feature type="region of interest" description="Disordered" evidence="8">
    <location>
        <begin position="94"/>
        <end position="208"/>
    </location>
</feature>
<evidence type="ECO:0000256" key="1">
    <source>
        <dbReference type="ARBA" id="ARBA00004123"/>
    </source>
</evidence>
<dbReference type="GO" id="GO:0005737">
    <property type="term" value="C:cytoplasm"/>
    <property type="evidence" value="ECO:0007669"/>
    <property type="project" value="TreeGrafter"/>
</dbReference>
<evidence type="ECO:0000256" key="8">
    <source>
        <dbReference type="SAM" id="MobiDB-lite"/>
    </source>
</evidence>
<feature type="region of interest" description="Disordered" evidence="8">
    <location>
        <begin position="280"/>
        <end position="340"/>
    </location>
</feature>
<keyword evidence="4" id="KW-0677">Repeat</keyword>
<keyword evidence="6" id="KW-0862">Zinc</keyword>
<feature type="compositionally biased region" description="Basic and acidic residues" evidence="8">
    <location>
        <begin position="292"/>
        <end position="306"/>
    </location>
</feature>
<gene>
    <name evidence="10" type="ORF">AOQ84DRAFT_353055</name>
</gene>
<proteinExistence type="inferred from homology"/>
<feature type="compositionally biased region" description="Basic and acidic residues" evidence="8">
    <location>
        <begin position="492"/>
        <end position="507"/>
    </location>
</feature>
<dbReference type="Pfam" id="PF22683">
    <property type="entry name" value="Nab2-like_zf-CCCH"/>
    <property type="match status" value="1"/>
</dbReference>
<evidence type="ECO:0000259" key="9">
    <source>
        <dbReference type="Pfam" id="PF22683"/>
    </source>
</evidence>
<evidence type="ECO:0000313" key="11">
    <source>
        <dbReference type="Proteomes" id="UP000250140"/>
    </source>
</evidence>
<dbReference type="PANTHER" id="PTHR14738:SF29">
    <property type="entry name" value="ZINC FINGER CCCH DOMAIN-CONTAINING PROTEIN 14"/>
    <property type="match status" value="1"/>
</dbReference>
<dbReference type="InterPro" id="IPR043094">
    <property type="entry name" value="Nab2/ZC3H14_N_sf"/>
</dbReference>
<evidence type="ECO:0000256" key="5">
    <source>
        <dbReference type="ARBA" id="ARBA00022771"/>
    </source>
</evidence>
<evidence type="ECO:0000256" key="3">
    <source>
        <dbReference type="ARBA" id="ARBA00022723"/>
    </source>
</evidence>
<name>A0A8E2F6D8_9PEZI</name>
<dbReference type="Gene3D" id="4.10.1000.30">
    <property type="match status" value="1"/>
</dbReference>
<dbReference type="OrthoDB" id="438553at2759"/>
<dbReference type="FunFam" id="1.10.340.40:FF:000001">
    <property type="entry name" value="Nuclear polyadenylated RNA-binding protein nab2"/>
    <property type="match status" value="1"/>
</dbReference>
<keyword evidence="3" id="KW-0479">Metal-binding</keyword>
<dbReference type="Gene3D" id="1.10.340.40">
    <property type="entry name" value="Nuclear abundant poly(A) RNA-bind protein 2, N-terminal domain"/>
    <property type="match status" value="1"/>
</dbReference>
<dbReference type="Pfam" id="PF14608">
    <property type="entry name" value="zf-CCCH_2"/>
    <property type="match status" value="4"/>
</dbReference>
<protein>
    <recommendedName>
        <fullName evidence="9">Nab2-like CCCH zinc finger domain-containing protein</fullName>
    </recommendedName>
</protein>
<evidence type="ECO:0000313" key="10">
    <source>
        <dbReference type="EMBL" id="OCL11395.1"/>
    </source>
</evidence>
<sequence>MAVEVSVGTPLATALQNVVQPRLAEAGWTTGGLDDSALSEYIILMLANGKTQEQIASELSNDLLGLGPEDDGAINFSRWLFQQVDILNKQLNGSDQAGASSVGESGSSSNQNNQSEGASGNSLSSNNDAEMGDTADAALGVIPTGPKAMRNGSAVHKPRDKRMLGQLNKAMDRSDDSALHRVRGTTGTGRINSHSGREPPRGPRNQLNRGVTAMANGRGMGAMGGMNGMPMAQIGPNGPMNPIMSPQQQMALLQMYEQQAQLMQQLFSGPTPMPFINPNFQGANQAQSGKSLFDRVDQSRGQNDRRHAQHSNKFVKKEQHDEAMVDSVEPGSNGELSSSMDVEASQSRLPLDPLQTMCKFNLSCTKAECPFVHQSPAAPQGMSVDMSDTCPFAAACMNKKCVGKHPSPAQRQSHKAEQDCIFYPNCRDQQNCPFKHPSMPPCRNGADCTVPNCKFAHSKVMCKFNPCKNAYCPFKHADGQKRGSFEDKVWTPNQEKKEHVSERKFVDEEGEEELILPGRSSQEVETQIIT</sequence>
<organism evidence="10 11">
    <name type="scientific">Glonium stellatum</name>
    <dbReference type="NCBI Taxonomy" id="574774"/>
    <lineage>
        <taxon>Eukaryota</taxon>
        <taxon>Fungi</taxon>
        <taxon>Dikarya</taxon>
        <taxon>Ascomycota</taxon>
        <taxon>Pezizomycotina</taxon>
        <taxon>Dothideomycetes</taxon>
        <taxon>Pleosporomycetidae</taxon>
        <taxon>Gloniales</taxon>
        <taxon>Gloniaceae</taxon>
        <taxon>Glonium</taxon>
    </lineage>
</organism>
<comment type="similarity">
    <text evidence="2">Belongs to the ZC3H14 family.</text>
</comment>
<feature type="domain" description="Nab2-like CCCH zinc finger" evidence="9">
    <location>
        <begin position="462"/>
        <end position="481"/>
    </location>
</feature>
<dbReference type="PANTHER" id="PTHR14738">
    <property type="entry name" value="ZINC FINGER CCCH DOMAIN-CONTAINING PROTEIN 14"/>
    <property type="match status" value="1"/>
</dbReference>
<reference evidence="10 11" key="1">
    <citation type="journal article" date="2016" name="Nat. Commun.">
        <title>Ectomycorrhizal ecology is imprinted in the genome of the dominant symbiotic fungus Cenococcum geophilum.</title>
        <authorList>
            <consortium name="DOE Joint Genome Institute"/>
            <person name="Peter M."/>
            <person name="Kohler A."/>
            <person name="Ohm R.A."/>
            <person name="Kuo A."/>
            <person name="Krutzmann J."/>
            <person name="Morin E."/>
            <person name="Arend M."/>
            <person name="Barry K.W."/>
            <person name="Binder M."/>
            <person name="Choi C."/>
            <person name="Clum A."/>
            <person name="Copeland A."/>
            <person name="Grisel N."/>
            <person name="Haridas S."/>
            <person name="Kipfer T."/>
            <person name="LaButti K."/>
            <person name="Lindquist E."/>
            <person name="Lipzen A."/>
            <person name="Maire R."/>
            <person name="Meier B."/>
            <person name="Mihaltcheva S."/>
            <person name="Molinier V."/>
            <person name="Murat C."/>
            <person name="Poggeler S."/>
            <person name="Quandt C.A."/>
            <person name="Sperisen C."/>
            <person name="Tritt A."/>
            <person name="Tisserant E."/>
            <person name="Crous P.W."/>
            <person name="Henrissat B."/>
            <person name="Nehls U."/>
            <person name="Egli S."/>
            <person name="Spatafora J.W."/>
            <person name="Grigoriev I.V."/>
            <person name="Martin F.M."/>
        </authorList>
    </citation>
    <scope>NUCLEOTIDE SEQUENCE [LARGE SCALE GENOMIC DNA]</scope>
    <source>
        <strain evidence="10 11">CBS 207.34</strain>
    </source>
</reference>
<feature type="region of interest" description="Disordered" evidence="8">
    <location>
        <begin position="492"/>
        <end position="512"/>
    </location>
</feature>
<keyword evidence="11" id="KW-1185">Reference proteome</keyword>
<accession>A0A8E2F6D8</accession>
<dbReference type="EMBL" id="KV749051">
    <property type="protein sequence ID" value="OCL11395.1"/>
    <property type="molecule type" value="Genomic_DNA"/>
</dbReference>
<feature type="compositionally biased region" description="Polar residues" evidence="8">
    <location>
        <begin position="280"/>
        <end position="290"/>
    </location>
</feature>
<dbReference type="GO" id="GO:0043488">
    <property type="term" value="P:regulation of mRNA stability"/>
    <property type="evidence" value="ECO:0007669"/>
    <property type="project" value="InterPro"/>
</dbReference>
<dbReference type="GO" id="GO:0005634">
    <property type="term" value="C:nucleus"/>
    <property type="evidence" value="ECO:0007669"/>
    <property type="project" value="UniProtKB-SubCell"/>
</dbReference>
<dbReference type="AlphaFoldDB" id="A0A8E2F6D8"/>
<dbReference type="Proteomes" id="UP000250140">
    <property type="component" value="Unassembled WGS sequence"/>
</dbReference>
<comment type="subcellular location">
    <subcellularLocation>
        <location evidence="1">Nucleus</location>
    </subcellularLocation>
</comment>
<evidence type="ECO:0000256" key="4">
    <source>
        <dbReference type="ARBA" id="ARBA00022737"/>
    </source>
</evidence>